<evidence type="ECO:0000256" key="2">
    <source>
        <dbReference type="SAM" id="Phobius"/>
    </source>
</evidence>
<feature type="transmembrane region" description="Helical" evidence="2">
    <location>
        <begin position="330"/>
        <end position="352"/>
    </location>
</feature>
<accession>A0AAD8Y4U2</accession>
<feature type="region of interest" description="Disordered" evidence="1">
    <location>
        <begin position="1"/>
        <end position="31"/>
    </location>
</feature>
<dbReference type="PANTHER" id="PTHR34730">
    <property type="entry name" value="UNNAMED PRODUCT"/>
    <property type="match status" value="1"/>
</dbReference>
<feature type="transmembrane region" description="Helical" evidence="2">
    <location>
        <begin position="441"/>
        <end position="466"/>
    </location>
</feature>
<feature type="transmembrane region" description="Helical" evidence="2">
    <location>
        <begin position="530"/>
        <end position="550"/>
    </location>
</feature>
<dbReference type="EMBL" id="JATAAI010000018">
    <property type="protein sequence ID" value="KAK1739487.1"/>
    <property type="molecule type" value="Genomic_DNA"/>
</dbReference>
<proteinExistence type="predicted"/>
<comment type="caution">
    <text evidence="3">The sequence shown here is derived from an EMBL/GenBank/DDBJ whole genome shotgun (WGS) entry which is preliminary data.</text>
</comment>
<evidence type="ECO:0000313" key="3">
    <source>
        <dbReference type="EMBL" id="KAK1739487.1"/>
    </source>
</evidence>
<dbReference type="AlphaFoldDB" id="A0AAD8Y4U2"/>
<gene>
    <name evidence="3" type="ORF">QTG54_010030</name>
</gene>
<feature type="transmembrane region" description="Helical" evidence="2">
    <location>
        <begin position="296"/>
        <end position="315"/>
    </location>
</feature>
<feature type="compositionally biased region" description="Acidic residues" evidence="1">
    <location>
        <begin position="563"/>
        <end position="572"/>
    </location>
</feature>
<name>A0AAD8Y4U2_9STRA</name>
<evidence type="ECO:0000256" key="1">
    <source>
        <dbReference type="SAM" id="MobiDB-lite"/>
    </source>
</evidence>
<dbReference type="InterPro" id="IPR007498">
    <property type="entry name" value="PqiA-like"/>
</dbReference>
<feature type="transmembrane region" description="Helical" evidence="2">
    <location>
        <begin position="250"/>
        <end position="275"/>
    </location>
</feature>
<keyword evidence="2" id="KW-1133">Transmembrane helix</keyword>
<organism evidence="3 4">
    <name type="scientific">Skeletonema marinoi</name>
    <dbReference type="NCBI Taxonomy" id="267567"/>
    <lineage>
        <taxon>Eukaryota</taxon>
        <taxon>Sar</taxon>
        <taxon>Stramenopiles</taxon>
        <taxon>Ochrophyta</taxon>
        <taxon>Bacillariophyta</taxon>
        <taxon>Coscinodiscophyceae</taxon>
        <taxon>Thalassiosirophycidae</taxon>
        <taxon>Thalassiosirales</taxon>
        <taxon>Skeletonemataceae</taxon>
        <taxon>Skeletonema</taxon>
        <taxon>Skeletonema marinoi-dohrnii complex</taxon>
    </lineage>
</organism>
<keyword evidence="2" id="KW-0472">Membrane</keyword>
<dbReference type="Proteomes" id="UP001224775">
    <property type="component" value="Unassembled WGS sequence"/>
</dbReference>
<sequence>MDEEHKSNDQPAESSSSADDKQQNASPSTNKSINDYYGHKIGFFQTLSLVLNALLMVYAQVGQSGIVLTSLNPDLLIPRFQSTSKNNATEGKCNEQDQEIWIQDGGNASLAPHVDYCARSYNGGCFINATCVEDCFQDLYGYSSNCTSCVAPISPCGIESGCAFLCIADGTAPACIECLRPCINEFHACAGLPAEEFAVENQTTVAVAAAAVDSNTCNNYDSSEVENWYTVYNLTYGKSIADAWNGGAKFLAVVIVLFSGIWPYVKNIILVIVWYMPMTVKVQTSILLWLSRLSKYTLVDVFAVIGVIVGVQLQLNLGGLEVITRAEPRFGIIAFFLATLWEFIQIELIKVMHERKVFGGEVANSQIGGERLFFARLWIPVLMLLATIVLYIVGAMSEFIYIESSNGSGGMCLKSYNLVSIGNALVNELSLTGNISPGQTWFLYLVYVLLILAFPVLTHTMQIVFIIARSQSKTLKKLIKWASAISCFASVEVLLIGTFAVESKFEEFIKSIAGDENADLVDIKSGLGSGFYILIPYCFVGSFLQMSLLVRRDVTAGPAVDSSSEEDLEDVNNDIAGKGSPTEVLNIEVGSDDVETKNVVEMRIQE</sequence>
<feature type="transmembrane region" description="Helical" evidence="2">
    <location>
        <begin position="373"/>
        <end position="393"/>
    </location>
</feature>
<feature type="region of interest" description="Disordered" evidence="1">
    <location>
        <begin position="559"/>
        <end position="579"/>
    </location>
</feature>
<reference evidence="3" key="1">
    <citation type="submission" date="2023-06" db="EMBL/GenBank/DDBJ databases">
        <title>Survivors Of The Sea: Transcriptome response of Skeletonema marinoi to long-term dormancy.</title>
        <authorList>
            <person name="Pinder M.I.M."/>
            <person name="Kourtchenko O."/>
            <person name="Robertson E.K."/>
            <person name="Larsson T."/>
            <person name="Maumus F."/>
            <person name="Osuna-Cruz C.M."/>
            <person name="Vancaester E."/>
            <person name="Stenow R."/>
            <person name="Vandepoele K."/>
            <person name="Ploug H."/>
            <person name="Bruchert V."/>
            <person name="Godhe A."/>
            <person name="Topel M."/>
        </authorList>
    </citation>
    <scope>NUCLEOTIDE SEQUENCE</scope>
    <source>
        <strain evidence="3">R05AC</strain>
    </source>
</reference>
<keyword evidence="4" id="KW-1185">Reference proteome</keyword>
<protein>
    <submittedName>
        <fullName evidence="3">Uncharacterized protein</fullName>
    </submittedName>
</protein>
<evidence type="ECO:0000313" key="4">
    <source>
        <dbReference type="Proteomes" id="UP001224775"/>
    </source>
</evidence>
<feature type="compositionally biased region" description="Polar residues" evidence="1">
    <location>
        <begin position="9"/>
        <end position="31"/>
    </location>
</feature>
<dbReference type="PANTHER" id="PTHR34730:SF1">
    <property type="entry name" value="PARAQUAT-INDUCIBLE PROTEIN A"/>
    <property type="match status" value="1"/>
</dbReference>
<dbReference type="Pfam" id="PF04403">
    <property type="entry name" value="PqiA"/>
    <property type="match status" value="1"/>
</dbReference>
<feature type="transmembrane region" description="Helical" evidence="2">
    <location>
        <begin position="478"/>
        <end position="501"/>
    </location>
</feature>
<keyword evidence="2" id="KW-0812">Transmembrane</keyword>